<evidence type="ECO:0000313" key="3">
    <source>
        <dbReference type="Proteomes" id="UP001595767"/>
    </source>
</evidence>
<evidence type="ECO:0000256" key="1">
    <source>
        <dbReference type="SAM" id="MobiDB-lite"/>
    </source>
</evidence>
<sequence length="119" mass="12765">MNASEGGSGTPDGAASNVVRLPRRPRRGREDAGDAERKPWSPDPVYDPAPTRPVTRAELQAATESWPADAPPPTGRAAGHEGNVIDLDESRRNRAKGDVPARAVRPKMTPRRIGPGERT</sequence>
<feature type="compositionally biased region" description="Gly residues" evidence="1">
    <location>
        <begin position="1"/>
        <end position="10"/>
    </location>
</feature>
<feature type="region of interest" description="Disordered" evidence="1">
    <location>
        <begin position="1"/>
        <end position="119"/>
    </location>
</feature>
<feature type="compositionally biased region" description="Basic and acidic residues" evidence="1">
    <location>
        <begin position="88"/>
        <end position="99"/>
    </location>
</feature>
<gene>
    <name evidence="2" type="ORF">ACFOW8_26410</name>
</gene>
<feature type="compositionally biased region" description="Basic and acidic residues" evidence="1">
    <location>
        <begin position="28"/>
        <end position="40"/>
    </location>
</feature>
<accession>A0ABV8LDB2</accession>
<dbReference type="RefSeq" id="WP_378554233.1">
    <property type="nucleotide sequence ID" value="NZ_JBHSBA010000015.1"/>
</dbReference>
<dbReference type="EMBL" id="JBHSBA010000015">
    <property type="protein sequence ID" value="MFC4128466.1"/>
    <property type="molecule type" value="Genomic_DNA"/>
</dbReference>
<comment type="caution">
    <text evidence="2">The sequence shown here is derived from an EMBL/GenBank/DDBJ whole genome shotgun (WGS) entry which is preliminary data.</text>
</comment>
<keyword evidence="3" id="KW-1185">Reference proteome</keyword>
<name>A0ABV8LDB2_9NOCA</name>
<organism evidence="2 3">
    <name type="scientific">Nocardia rhizosphaerae</name>
    <dbReference type="NCBI Taxonomy" id="1691571"/>
    <lineage>
        <taxon>Bacteria</taxon>
        <taxon>Bacillati</taxon>
        <taxon>Actinomycetota</taxon>
        <taxon>Actinomycetes</taxon>
        <taxon>Mycobacteriales</taxon>
        <taxon>Nocardiaceae</taxon>
        <taxon>Nocardia</taxon>
    </lineage>
</organism>
<evidence type="ECO:0000313" key="2">
    <source>
        <dbReference type="EMBL" id="MFC4128466.1"/>
    </source>
</evidence>
<dbReference type="Proteomes" id="UP001595767">
    <property type="component" value="Unassembled WGS sequence"/>
</dbReference>
<reference evidence="3" key="1">
    <citation type="journal article" date="2019" name="Int. J. Syst. Evol. Microbiol.">
        <title>The Global Catalogue of Microorganisms (GCM) 10K type strain sequencing project: providing services to taxonomists for standard genome sequencing and annotation.</title>
        <authorList>
            <consortium name="The Broad Institute Genomics Platform"/>
            <consortium name="The Broad Institute Genome Sequencing Center for Infectious Disease"/>
            <person name="Wu L."/>
            <person name="Ma J."/>
        </authorList>
    </citation>
    <scope>NUCLEOTIDE SEQUENCE [LARGE SCALE GENOMIC DNA]</scope>
    <source>
        <strain evidence="3">CGMCC 4.7204</strain>
    </source>
</reference>
<protein>
    <submittedName>
        <fullName evidence="2">Uncharacterized protein</fullName>
    </submittedName>
</protein>
<feature type="compositionally biased region" description="Pro residues" evidence="1">
    <location>
        <begin position="41"/>
        <end position="51"/>
    </location>
</feature>
<proteinExistence type="predicted"/>